<dbReference type="OrthoDB" id="1750221at2759"/>
<sequence length="298" mass="34097">MATTFVTGCSDSTLPTRVQKVWVQITHKDGIIECFKYFGIGGSSCRATPLVIMNLLRWNARGLGSSTGFQTLWNLIRSTIPIMLCVGDFNQVFYLKEKQGGNDIYFNDMRNFRNIAEECDLIDLIFFLPGIWGELRMLMSKKDWNVVLGVLIGNAFFQMLKFFMKTIGGSDHRALKIVLHAIDITVSDSPKRRFYTEPWWLSTLACREVISDSWTSFNIRGSSSALIKALGRCRESLKAKSSSTYGRIPKMLKSIQNERSCYYNNGVHKGDNCIKLLEKKGDKLLELEEYYKKQRSRV</sequence>
<dbReference type="EMBL" id="JXTB01000002">
    <property type="protein sequence ID" value="PON80036.1"/>
    <property type="molecule type" value="Genomic_DNA"/>
</dbReference>
<gene>
    <name evidence="1" type="ORF">PanWU01x14_004860</name>
</gene>
<evidence type="ECO:0008006" key="3">
    <source>
        <dbReference type="Google" id="ProtNLM"/>
    </source>
</evidence>
<keyword evidence="2" id="KW-1185">Reference proteome</keyword>
<dbReference type="Proteomes" id="UP000237105">
    <property type="component" value="Unassembled WGS sequence"/>
</dbReference>
<dbReference type="AlphaFoldDB" id="A0A2P5E3A9"/>
<proteinExistence type="predicted"/>
<evidence type="ECO:0000313" key="1">
    <source>
        <dbReference type="EMBL" id="PON80036.1"/>
    </source>
</evidence>
<organism evidence="1 2">
    <name type="scientific">Parasponia andersonii</name>
    <name type="common">Sponia andersonii</name>
    <dbReference type="NCBI Taxonomy" id="3476"/>
    <lineage>
        <taxon>Eukaryota</taxon>
        <taxon>Viridiplantae</taxon>
        <taxon>Streptophyta</taxon>
        <taxon>Embryophyta</taxon>
        <taxon>Tracheophyta</taxon>
        <taxon>Spermatophyta</taxon>
        <taxon>Magnoliopsida</taxon>
        <taxon>eudicotyledons</taxon>
        <taxon>Gunneridae</taxon>
        <taxon>Pentapetalae</taxon>
        <taxon>rosids</taxon>
        <taxon>fabids</taxon>
        <taxon>Rosales</taxon>
        <taxon>Cannabaceae</taxon>
        <taxon>Parasponia</taxon>
    </lineage>
</organism>
<comment type="caution">
    <text evidence="1">The sequence shown here is derived from an EMBL/GenBank/DDBJ whole genome shotgun (WGS) entry which is preliminary data.</text>
</comment>
<protein>
    <recommendedName>
        <fullName evidence="3">Endonuclease/exonuclease/phosphatase</fullName>
    </recommendedName>
</protein>
<accession>A0A2P5E3A9</accession>
<reference evidence="2" key="1">
    <citation type="submission" date="2016-06" db="EMBL/GenBank/DDBJ databases">
        <title>Parallel loss of symbiosis genes in relatives of nitrogen-fixing non-legume Parasponia.</title>
        <authorList>
            <person name="Van Velzen R."/>
            <person name="Holmer R."/>
            <person name="Bu F."/>
            <person name="Rutten L."/>
            <person name="Van Zeijl A."/>
            <person name="Liu W."/>
            <person name="Santuari L."/>
            <person name="Cao Q."/>
            <person name="Sharma T."/>
            <person name="Shen D."/>
            <person name="Roswanjaya Y."/>
            <person name="Wardhani T."/>
            <person name="Kalhor M.S."/>
            <person name="Jansen J."/>
            <person name="Van den Hoogen J."/>
            <person name="Gungor B."/>
            <person name="Hartog M."/>
            <person name="Hontelez J."/>
            <person name="Verver J."/>
            <person name="Yang W.-C."/>
            <person name="Schijlen E."/>
            <person name="Repin R."/>
            <person name="Schilthuizen M."/>
            <person name="Schranz E."/>
            <person name="Heidstra R."/>
            <person name="Miyata K."/>
            <person name="Fedorova E."/>
            <person name="Kohlen W."/>
            <person name="Bisseling T."/>
            <person name="Smit S."/>
            <person name="Geurts R."/>
        </authorList>
    </citation>
    <scope>NUCLEOTIDE SEQUENCE [LARGE SCALE GENOMIC DNA]</scope>
    <source>
        <strain evidence="2">cv. WU1-14</strain>
    </source>
</reference>
<name>A0A2P5E3A9_PARAD</name>
<evidence type="ECO:0000313" key="2">
    <source>
        <dbReference type="Proteomes" id="UP000237105"/>
    </source>
</evidence>